<evidence type="ECO:0000313" key="2">
    <source>
        <dbReference type="EMBL" id="MDG3005906.1"/>
    </source>
</evidence>
<protein>
    <submittedName>
        <fullName evidence="2">Uncharacterized protein</fullName>
    </submittedName>
</protein>
<keyword evidence="3" id="KW-1185">Reference proteome</keyword>
<organism evidence="2 3">
    <name type="scientific">Paludisphaera mucosa</name>
    <dbReference type="NCBI Taxonomy" id="3030827"/>
    <lineage>
        <taxon>Bacteria</taxon>
        <taxon>Pseudomonadati</taxon>
        <taxon>Planctomycetota</taxon>
        <taxon>Planctomycetia</taxon>
        <taxon>Isosphaerales</taxon>
        <taxon>Isosphaeraceae</taxon>
        <taxon>Paludisphaera</taxon>
    </lineage>
</organism>
<name>A0ABT6FEI7_9BACT</name>
<reference evidence="2 3" key="1">
    <citation type="submission" date="2023-03" db="EMBL/GenBank/DDBJ databases">
        <title>Paludisphaera mucosa sp. nov. a novel planctomycete from northern fen.</title>
        <authorList>
            <person name="Ivanova A."/>
        </authorList>
    </citation>
    <scope>NUCLEOTIDE SEQUENCE [LARGE SCALE GENOMIC DNA]</scope>
    <source>
        <strain evidence="2 3">Pla2</strain>
    </source>
</reference>
<proteinExistence type="predicted"/>
<dbReference type="RefSeq" id="WP_277862226.1">
    <property type="nucleotide sequence ID" value="NZ_JARRAG010000002.1"/>
</dbReference>
<evidence type="ECO:0000256" key="1">
    <source>
        <dbReference type="SAM" id="MobiDB-lite"/>
    </source>
</evidence>
<gene>
    <name evidence="2" type="ORF">PZE19_19160</name>
</gene>
<dbReference type="EMBL" id="JARRAG010000002">
    <property type="protein sequence ID" value="MDG3005906.1"/>
    <property type="molecule type" value="Genomic_DNA"/>
</dbReference>
<feature type="region of interest" description="Disordered" evidence="1">
    <location>
        <begin position="26"/>
        <end position="67"/>
    </location>
</feature>
<dbReference type="Proteomes" id="UP001216907">
    <property type="component" value="Unassembled WGS sequence"/>
</dbReference>
<accession>A0ABT6FEI7</accession>
<evidence type="ECO:0000313" key="3">
    <source>
        <dbReference type="Proteomes" id="UP001216907"/>
    </source>
</evidence>
<sequence>MEAGRRNRGRRLGLGDAGRERLRQAALARRPWEHSTGPKTAEGKARSAANGKLRQKGPRSVRERRAEAAGFRALIGLMQAGRKSSATGPGPGPSMAV</sequence>
<comment type="caution">
    <text evidence="2">The sequence shown here is derived from an EMBL/GenBank/DDBJ whole genome shotgun (WGS) entry which is preliminary data.</text>
</comment>